<keyword evidence="3" id="KW-1185">Reference proteome</keyword>
<evidence type="ECO:0000259" key="1">
    <source>
        <dbReference type="Pfam" id="PF01521"/>
    </source>
</evidence>
<feature type="domain" description="Core" evidence="1">
    <location>
        <begin position="2"/>
        <end position="94"/>
    </location>
</feature>
<name>A0ABU6CTY7_9GAMM</name>
<protein>
    <submittedName>
        <fullName evidence="2">Iron-sulfur cluster assembly accessory protein</fullName>
    </submittedName>
</protein>
<dbReference type="Pfam" id="PF01521">
    <property type="entry name" value="Fe-S_biosyn"/>
    <property type="match status" value="1"/>
</dbReference>
<dbReference type="Proteomes" id="UP001308005">
    <property type="component" value="Unassembled WGS sequence"/>
</dbReference>
<evidence type="ECO:0000313" key="3">
    <source>
        <dbReference type="Proteomes" id="UP001308005"/>
    </source>
</evidence>
<dbReference type="InterPro" id="IPR035903">
    <property type="entry name" value="HesB-like_dom_sf"/>
</dbReference>
<dbReference type="EMBL" id="JAYMYJ010000029">
    <property type="protein sequence ID" value="MEB4590061.1"/>
    <property type="molecule type" value="Genomic_DNA"/>
</dbReference>
<sequence>MITVTPQAATQIRTSAVQSNALGLPLRIAIQQKADGSFHYMMGFDDQQRDGDQTQNFGDFLVVLDVASQPLAQGMTLDFVELDGTLEFIFINPNDPNHQPPQA</sequence>
<proteinExistence type="predicted"/>
<dbReference type="Gene3D" id="2.60.300.12">
    <property type="entry name" value="HesB-like domain"/>
    <property type="match status" value="1"/>
</dbReference>
<dbReference type="SUPFAM" id="SSF89360">
    <property type="entry name" value="HesB-like domain"/>
    <property type="match status" value="1"/>
</dbReference>
<reference evidence="3" key="1">
    <citation type="submission" date="2023-07" db="EMBL/GenBank/DDBJ databases">
        <title>The carbon used by Thiothrix.</title>
        <authorList>
            <person name="Chen L."/>
        </authorList>
    </citation>
    <scope>NUCLEOTIDE SEQUENCE [LARGE SCALE GENOMIC DNA]</scope>
</reference>
<gene>
    <name evidence="2" type="ORF">VSS37_03630</name>
</gene>
<dbReference type="RefSeq" id="WP_324693293.1">
    <property type="nucleotide sequence ID" value="NZ_JAYMYJ010000029.1"/>
</dbReference>
<dbReference type="InterPro" id="IPR000361">
    <property type="entry name" value="ATAP_core_dom"/>
</dbReference>
<comment type="caution">
    <text evidence="2">The sequence shown here is derived from an EMBL/GenBank/DDBJ whole genome shotgun (WGS) entry which is preliminary data.</text>
</comment>
<accession>A0ABU6CTY7</accession>
<evidence type="ECO:0000313" key="2">
    <source>
        <dbReference type="EMBL" id="MEB4590061.1"/>
    </source>
</evidence>
<organism evidence="2 3">
    <name type="scientific">Candidatus Thiothrix phosphatis</name>
    <dbReference type="NCBI Taxonomy" id="3112415"/>
    <lineage>
        <taxon>Bacteria</taxon>
        <taxon>Pseudomonadati</taxon>
        <taxon>Pseudomonadota</taxon>
        <taxon>Gammaproteobacteria</taxon>
        <taxon>Thiotrichales</taxon>
        <taxon>Thiotrichaceae</taxon>
        <taxon>Thiothrix</taxon>
    </lineage>
</organism>